<sequence length="587" mass="65901">MEGNIRPMNPDTFSSSCLKPFLAQVAHVVEEHERLVAENLRLKANSGVSEAVPAVPGLFLDAENDEILEERLQIQKDSSNARVKSKDPPRFENGSFSVVPELSGILEVSVEDTQTEAVEASKKGMAQAVFKDSMDMKQAVREQLMKDGKGYDVKNFYHQTGIAQHIARSPRFENITMAIIGIYAIWMAIDTDLNDDVITEADPVFFVVEQVFCTYFLAELVVRFLAFEEKRNCMKDAWFVFDLALVLMMILENWVLSLVLLATGAGDTDGILANANILRLARLMRLTRLLRMARLLRMVPELLILVKAIAAAMRSVGFTLILLFIVLYVFGIGFTQLLKGSELLEDRFKGVALSMQMLFLHCTLLDSISELVEIFMEDQQWVALALLYSFLILSAITIANMLIGVICEVITAVAAAEKEAIQITFVKDTLLRVMGRSDANTDGRLQKSEFFKIARDKQAVKALKELGVDMITLIDFADIIFENASQAEADDADSEELSFSEFMEVILQFRGSNTATVKDMVDFRKWFTVQYRQMLREDIEEILAGKGSQPLGRRHLQPVGLRQTIFSGTAHRWTPPIQDGDHVSVNI</sequence>
<feature type="transmembrane region" description="Helical" evidence="5">
    <location>
        <begin position="302"/>
        <end position="330"/>
    </location>
</feature>
<feature type="domain" description="Ion transport" evidence="6">
    <location>
        <begin position="170"/>
        <end position="411"/>
    </location>
</feature>
<feature type="transmembrane region" description="Helical" evidence="5">
    <location>
        <begin position="381"/>
        <end position="403"/>
    </location>
</feature>
<evidence type="ECO:0000313" key="7">
    <source>
        <dbReference type="EMBL" id="CAE7184795.1"/>
    </source>
</evidence>
<dbReference type="OrthoDB" id="422176at2759"/>
<evidence type="ECO:0000313" key="8">
    <source>
        <dbReference type="Proteomes" id="UP000601435"/>
    </source>
</evidence>
<dbReference type="Proteomes" id="UP000601435">
    <property type="component" value="Unassembled WGS sequence"/>
</dbReference>
<reference evidence="7" key="1">
    <citation type="submission" date="2021-02" db="EMBL/GenBank/DDBJ databases">
        <authorList>
            <person name="Dougan E. K."/>
            <person name="Rhodes N."/>
            <person name="Thang M."/>
            <person name="Chan C."/>
        </authorList>
    </citation>
    <scope>NUCLEOTIDE SEQUENCE</scope>
</reference>
<comment type="caution">
    <text evidence="7">The sequence shown here is derived from an EMBL/GenBank/DDBJ whole genome shotgun (WGS) entry which is preliminary data.</text>
</comment>
<dbReference type="GO" id="GO:0008332">
    <property type="term" value="F:low voltage-gated calcium channel activity"/>
    <property type="evidence" value="ECO:0007669"/>
    <property type="project" value="TreeGrafter"/>
</dbReference>
<dbReference type="InterPro" id="IPR043203">
    <property type="entry name" value="VGCC_Ca_Na"/>
</dbReference>
<gene>
    <name evidence="7" type="primary">para</name>
    <name evidence="7" type="ORF">SNEC2469_LOCUS854</name>
</gene>
<feature type="transmembrane region" description="Helical" evidence="5">
    <location>
        <begin position="204"/>
        <end position="226"/>
    </location>
</feature>
<dbReference type="Gene3D" id="1.20.120.350">
    <property type="entry name" value="Voltage-gated potassium channels. Chain C"/>
    <property type="match status" value="1"/>
</dbReference>
<dbReference type="Pfam" id="PF00520">
    <property type="entry name" value="Ion_trans"/>
    <property type="match status" value="1"/>
</dbReference>
<comment type="subcellular location">
    <subcellularLocation>
        <location evidence="1">Membrane</location>
        <topology evidence="1">Multi-pass membrane protein</topology>
    </subcellularLocation>
</comment>
<evidence type="ECO:0000256" key="4">
    <source>
        <dbReference type="ARBA" id="ARBA00023136"/>
    </source>
</evidence>
<dbReference type="Gene3D" id="1.10.287.70">
    <property type="match status" value="1"/>
</dbReference>
<dbReference type="InterPro" id="IPR027359">
    <property type="entry name" value="Volt_channel_dom_sf"/>
</dbReference>
<dbReference type="GO" id="GO:0005248">
    <property type="term" value="F:voltage-gated sodium channel activity"/>
    <property type="evidence" value="ECO:0007669"/>
    <property type="project" value="TreeGrafter"/>
</dbReference>
<keyword evidence="4 5" id="KW-0472">Membrane</keyword>
<dbReference type="PROSITE" id="PS00018">
    <property type="entry name" value="EF_HAND_1"/>
    <property type="match status" value="1"/>
</dbReference>
<proteinExistence type="predicted"/>
<organism evidence="7 8">
    <name type="scientific">Symbiodinium necroappetens</name>
    <dbReference type="NCBI Taxonomy" id="1628268"/>
    <lineage>
        <taxon>Eukaryota</taxon>
        <taxon>Sar</taxon>
        <taxon>Alveolata</taxon>
        <taxon>Dinophyceae</taxon>
        <taxon>Suessiales</taxon>
        <taxon>Symbiodiniaceae</taxon>
        <taxon>Symbiodinium</taxon>
    </lineage>
</organism>
<dbReference type="AlphaFoldDB" id="A0A812IT84"/>
<name>A0A812IT84_9DINO</name>
<keyword evidence="2 5" id="KW-0812">Transmembrane</keyword>
<dbReference type="InterPro" id="IPR018247">
    <property type="entry name" value="EF_Hand_1_Ca_BS"/>
</dbReference>
<dbReference type="PANTHER" id="PTHR10037">
    <property type="entry name" value="VOLTAGE-GATED CATION CHANNEL CALCIUM AND SODIUM"/>
    <property type="match status" value="1"/>
</dbReference>
<dbReference type="SUPFAM" id="SSF81324">
    <property type="entry name" value="Voltage-gated potassium channels"/>
    <property type="match status" value="1"/>
</dbReference>
<dbReference type="GO" id="GO:0001518">
    <property type="term" value="C:voltage-gated sodium channel complex"/>
    <property type="evidence" value="ECO:0007669"/>
    <property type="project" value="TreeGrafter"/>
</dbReference>
<dbReference type="PANTHER" id="PTHR10037:SF230">
    <property type="entry name" value="CA[2+]-CHANNEL PROTEIN ALPHA[[1]] SUBUNIT T, ISOFORM F"/>
    <property type="match status" value="1"/>
</dbReference>
<dbReference type="EMBL" id="CAJNJA010005176">
    <property type="protein sequence ID" value="CAE7184795.1"/>
    <property type="molecule type" value="Genomic_DNA"/>
</dbReference>
<dbReference type="GO" id="GO:0086010">
    <property type="term" value="P:membrane depolarization during action potential"/>
    <property type="evidence" value="ECO:0007669"/>
    <property type="project" value="TreeGrafter"/>
</dbReference>
<feature type="transmembrane region" description="Helical" evidence="5">
    <location>
        <begin position="238"/>
        <end position="265"/>
    </location>
</feature>
<evidence type="ECO:0000256" key="2">
    <source>
        <dbReference type="ARBA" id="ARBA00022692"/>
    </source>
</evidence>
<keyword evidence="8" id="KW-1185">Reference proteome</keyword>
<protein>
    <submittedName>
        <fullName evidence="7">Para protein</fullName>
    </submittedName>
</protein>
<evidence type="ECO:0000259" key="6">
    <source>
        <dbReference type="Pfam" id="PF00520"/>
    </source>
</evidence>
<dbReference type="InterPro" id="IPR005821">
    <property type="entry name" value="Ion_trans_dom"/>
</dbReference>
<evidence type="ECO:0000256" key="1">
    <source>
        <dbReference type="ARBA" id="ARBA00004141"/>
    </source>
</evidence>
<keyword evidence="3 5" id="KW-1133">Transmembrane helix</keyword>
<accession>A0A812IT84</accession>
<evidence type="ECO:0000256" key="3">
    <source>
        <dbReference type="ARBA" id="ARBA00022989"/>
    </source>
</evidence>
<dbReference type="GO" id="GO:0070509">
    <property type="term" value="P:calcium ion import"/>
    <property type="evidence" value="ECO:0007669"/>
    <property type="project" value="TreeGrafter"/>
</dbReference>
<feature type="transmembrane region" description="Helical" evidence="5">
    <location>
        <begin position="172"/>
        <end position="189"/>
    </location>
</feature>
<evidence type="ECO:0000256" key="5">
    <source>
        <dbReference type="SAM" id="Phobius"/>
    </source>
</evidence>